<evidence type="ECO:0000313" key="3">
    <source>
        <dbReference type="EMBL" id="CAK7223106.1"/>
    </source>
</evidence>
<evidence type="ECO:0008006" key="5">
    <source>
        <dbReference type="Google" id="ProtNLM"/>
    </source>
</evidence>
<feature type="region of interest" description="Disordered" evidence="1">
    <location>
        <begin position="275"/>
        <end position="333"/>
    </location>
</feature>
<reference evidence="3 4" key="1">
    <citation type="submission" date="2024-01" db="EMBL/GenBank/DDBJ databases">
        <authorList>
            <person name="Allen C."/>
            <person name="Tagirdzhanova G."/>
        </authorList>
    </citation>
    <scope>NUCLEOTIDE SEQUENCE [LARGE SCALE GENOMIC DNA]</scope>
</reference>
<name>A0ABP0BU62_9PEZI</name>
<keyword evidence="4" id="KW-1185">Reference proteome</keyword>
<feature type="region of interest" description="Disordered" evidence="1">
    <location>
        <begin position="179"/>
        <end position="224"/>
    </location>
</feature>
<feature type="transmembrane region" description="Helical" evidence="2">
    <location>
        <begin position="148"/>
        <end position="170"/>
    </location>
</feature>
<feature type="transmembrane region" description="Helical" evidence="2">
    <location>
        <begin position="47"/>
        <end position="69"/>
    </location>
</feature>
<keyword evidence="2" id="KW-1133">Transmembrane helix</keyword>
<feature type="compositionally biased region" description="Polar residues" evidence="1">
    <location>
        <begin position="306"/>
        <end position="319"/>
    </location>
</feature>
<organism evidence="3 4">
    <name type="scientific">Sporothrix eucalyptigena</name>
    <dbReference type="NCBI Taxonomy" id="1812306"/>
    <lineage>
        <taxon>Eukaryota</taxon>
        <taxon>Fungi</taxon>
        <taxon>Dikarya</taxon>
        <taxon>Ascomycota</taxon>
        <taxon>Pezizomycotina</taxon>
        <taxon>Sordariomycetes</taxon>
        <taxon>Sordariomycetidae</taxon>
        <taxon>Ophiostomatales</taxon>
        <taxon>Ophiostomataceae</taxon>
        <taxon>Sporothrix</taxon>
    </lineage>
</organism>
<dbReference type="Proteomes" id="UP001642482">
    <property type="component" value="Unassembled WGS sequence"/>
</dbReference>
<keyword evidence="2" id="KW-0472">Membrane</keyword>
<feature type="compositionally biased region" description="Polar residues" evidence="1">
    <location>
        <begin position="284"/>
        <end position="296"/>
    </location>
</feature>
<protein>
    <recommendedName>
        <fullName evidence="5">MARVEL domain-containing protein</fullName>
    </recommendedName>
</protein>
<proteinExistence type="predicted"/>
<feature type="transmembrane region" description="Helical" evidence="2">
    <location>
        <begin position="75"/>
        <end position="96"/>
    </location>
</feature>
<sequence>MARSGIGLKLLQFFFRTVIFLCAIVVVVIFAYFLAKLNSADLYVPTWVRAVEGLSAAAALYILIALLLLWFVGGYIVMLGISVLLDICFIGGFIYIATANRGGSGSCNRDNIRSPFGSGDANTDRIINRAGTSVNIPSYRVSCRLQKACLAVSIIAIGFLLFAIGTEFLLARNHRKEKKFGPGPNNDYTSGSGRRRGLFGKKRNATGMNGGKHQDPNALPQHTEPGQMRESYATEATAVGQHGYGENGAIDPNKLAENQRTYGKNYDTNTPVVVPNTTHANNPRNTSTFRGASTDPNFREGGVDPNLQSSVNPAVTSSGVLAEGPEAPTVRGTGVDNYANIRAAAAEKSYNATHPDATAGYADAGANTTNHGAAGGENYGNVRGAAVDPNVWGGAIDPATGQATGLRGSYQTGARNVEELAADNTTSKYGNPPQF</sequence>
<feature type="transmembrane region" description="Helical" evidence="2">
    <location>
        <begin position="13"/>
        <end position="35"/>
    </location>
</feature>
<dbReference type="EMBL" id="CAWUHD010000048">
    <property type="protein sequence ID" value="CAK7223106.1"/>
    <property type="molecule type" value="Genomic_DNA"/>
</dbReference>
<accession>A0ABP0BU62</accession>
<evidence type="ECO:0000313" key="4">
    <source>
        <dbReference type="Proteomes" id="UP001642482"/>
    </source>
</evidence>
<keyword evidence="2" id="KW-0812">Transmembrane</keyword>
<gene>
    <name evidence="3" type="ORF">SEUCBS140593_005126</name>
</gene>
<feature type="compositionally biased region" description="Basic residues" evidence="1">
    <location>
        <begin position="193"/>
        <end position="204"/>
    </location>
</feature>
<evidence type="ECO:0000256" key="1">
    <source>
        <dbReference type="SAM" id="MobiDB-lite"/>
    </source>
</evidence>
<evidence type="ECO:0000256" key="2">
    <source>
        <dbReference type="SAM" id="Phobius"/>
    </source>
</evidence>
<comment type="caution">
    <text evidence="3">The sequence shown here is derived from an EMBL/GenBank/DDBJ whole genome shotgun (WGS) entry which is preliminary data.</text>
</comment>